<dbReference type="PROSITE" id="PS51257">
    <property type="entry name" value="PROKAR_LIPOPROTEIN"/>
    <property type="match status" value="1"/>
</dbReference>
<protein>
    <recommendedName>
        <fullName evidence="4">Lipoprotein</fullName>
    </recommendedName>
</protein>
<proteinExistence type="predicted"/>
<gene>
    <name evidence="2" type="ORF">LEP48_12590</name>
</gene>
<organism evidence="2 3">
    <name type="scientific">Isoptericola luteus</name>
    <dbReference type="NCBI Taxonomy" id="2879484"/>
    <lineage>
        <taxon>Bacteria</taxon>
        <taxon>Bacillati</taxon>
        <taxon>Actinomycetota</taxon>
        <taxon>Actinomycetes</taxon>
        <taxon>Micrococcales</taxon>
        <taxon>Promicromonosporaceae</taxon>
        <taxon>Isoptericola</taxon>
    </lineage>
</organism>
<evidence type="ECO:0008006" key="4">
    <source>
        <dbReference type="Google" id="ProtNLM"/>
    </source>
</evidence>
<dbReference type="Proteomes" id="UP001319870">
    <property type="component" value="Unassembled WGS sequence"/>
</dbReference>
<accession>A0ABS7ZGY4</accession>
<keyword evidence="1" id="KW-0732">Signal</keyword>
<feature type="signal peptide" evidence="1">
    <location>
        <begin position="1"/>
        <end position="24"/>
    </location>
</feature>
<evidence type="ECO:0000256" key="1">
    <source>
        <dbReference type="SAM" id="SignalP"/>
    </source>
</evidence>
<name>A0ABS7ZGY4_9MICO</name>
<feature type="chain" id="PRO_5045880807" description="Lipoprotein" evidence="1">
    <location>
        <begin position="25"/>
        <end position="228"/>
    </location>
</feature>
<keyword evidence="3" id="KW-1185">Reference proteome</keyword>
<dbReference type="EMBL" id="JAIXCQ010000008">
    <property type="protein sequence ID" value="MCA5894178.1"/>
    <property type="molecule type" value="Genomic_DNA"/>
</dbReference>
<reference evidence="2 3" key="1">
    <citation type="submission" date="2021-09" db="EMBL/GenBank/DDBJ databases">
        <title>Isoptericola luteus sp. nov., a novel bacterium isolated from Harbin, the capital city of Heilongjiang province.</title>
        <authorList>
            <person name="Li J."/>
        </authorList>
    </citation>
    <scope>NUCLEOTIDE SEQUENCE [LARGE SCALE GENOMIC DNA]</scope>
    <source>
        <strain evidence="2 3">NEAU-Y5</strain>
    </source>
</reference>
<evidence type="ECO:0000313" key="3">
    <source>
        <dbReference type="Proteomes" id="UP001319870"/>
    </source>
</evidence>
<dbReference type="RefSeq" id="WP_225565943.1">
    <property type="nucleotide sequence ID" value="NZ_JAIXCQ010000008.1"/>
</dbReference>
<sequence length="228" mass="23575">MNDDPRRGLGPAVAAVVLTLAACAAPGAPVGPRDRFNPVDADQPGWVASAPDYAAELLATAYAASAPTTLRSSGQTRRLDHRGTSPAAIVVDYTTGDYSEVLTDDAARQLEALISETVAGGEFASVDVAPCRDDGLGDLPDEAWFDIENGEMLVRTCVHVTGVPAGTTAADGVVTELLEPVVVAAVVPGGSDVAGTGATSRILRLDVLTLHDVEESGLAWHEYVADRL</sequence>
<comment type="caution">
    <text evidence="2">The sequence shown here is derived from an EMBL/GenBank/DDBJ whole genome shotgun (WGS) entry which is preliminary data.</text>
</comment>
<evidence type="ECO:0000313" key="2">
    <source>
        <dbReference type="EMBL" id="MCA5894178.1"/>
    </source>
</evidence>